<dbReference type="InterPro" id="IPR050863">
    <property type="entry name" value="CenT-Element_Derived"/>
</dbReference>
<dbReference type="InterPro" id="IPR006600">
    <property type="entry name" value="HTH_CenpB_DNA-bd_dom"/>
</dbReference>
<dbReference type="InterPro" id="IPR004875">
    <property type="entry name" value="DDE_SF_endonuclease_dom"/>
</dbReference>
<keyword evidence="1" id="KW-0238">DNA-binding</keyword>
<dbReference type="Proteomes" id="UP001374579">
    <property type="component" value="Unassembled WGS sequence"/>
</dbReference>
<comment type="caution">
    <text evidence="4">The sequence shown here is derived from an EMBL/GenBank/DDBJ whole genome shotgun (WGS) entry which is preliminary data.</text>
</comment>
<dbReference type="PANTHER" id="PTHR19303">
    <property type="entry name" value="TRANSPOSON"/>
    <property type="match status" value="1"/>
</dbReference>
<dbReference type="PANTHER" id="PTHR19303:SF73">
    <property type="entry name" value="PROTEIN PDC2"/>
    <property type="match status" value="1"/>
</dbReference>
<evidence type="ECO:0000259" key="3">
    <source>
        <dbReference type="PROSITE" id="PS51253"/>
    </source>
</evidence>
<accession>A0AAN9B3R3</accession>
<sequence>MATKRKRTDMTTVEKMAILEKFRALPSVSVREGAVTLGVSRGMLTNLLKNEGNLRETASGPVPERKRQRLGKDVEIEKALQQWFDLMSWKNVPMNGPILCQKALQQWFDLMSWKNVPMNGPILCQKALQQWFDLMSWKNVPMNGPILCQKALQQWFDLMSWKNVPMNGPILCQKALQQWFDLMSWKNMPMNGPILCQKALQPWFDLMSWKNVPMNGPILCQKALQQWFDLMSWKNVPMNGPILCQKALQQWFDLMSSKNVPMNGPILCQKAEEIAKKLGHDDFHASNGWFSRWKKRIGLRFTKLQGEAAGADFDAAKQWKDEKMQELLETYPASSIFNADETGIYFRALPDSTYVYRDKHQKQRGYKTANDRITALVCCSMEGEKKRLLIIGKSKDHRCFRGVQAFPTDYNFSRNAWMNGIIWADWLKQWNESLRRDGRRIALLIDNCSAHIDVPGLSQIDIHNLPANTTSIMQPCDMGIIRTTKAYFRHEMRQIVIDAMEDCETLTAPSVAKKVTVLDAMHMLADAWAKVSATTIMNCWRKAGMVSAESHAGETETETERETDFSVPPPPGMSAEEFDAWVDMDDDVLVTIPDEDEDAALDRIVAEIETQATQTRDAGSGAEGEEEEEEEEDEEEAVPSNAEMRACMHKLRIGLERKGFNMDMFNCFRAEVNDLLRAQSLQQLSMDRFLGKD</sequence>
<name>A0AAN9B3R3_9CAEN</name>
<feature type="region of interest" description="Disordered" evidence="2">
    <location>
        <begin position="609"/>
        <end position="640"/>
    </location>
</feature>
<evidence type="ECO:0000256" key="2">
    <source>
        <dbReference type="SAM" id="MobiDB-lite"/>
    </source>
</evidence>
<feature type="compositionally biased region" description="Acidic residues" evidence="2">
    <location>
        <begin position="623"/>
        <end position="637"/>
    </location>
</feature>
<evidence type="ECO:0000256" key="1">
    <source>
        <dbReference type="ARBA" id="ARBA00023125"/>
    </source>
</evidence>
<organism evidence="4 5">
    <name type="scientific">Littorina saxatilis</name>
    <dbReference type="NCBI Taxonomy" id="31220"/>
    <lineage>
        <taxon>Eukaryota</taxon>
        <taxon>Metazoa</taxon>
        <taxon>Spiralia</taxon>
        <taxon>Lophotrochozoa</taxon>
        <taxon>Mollusca</taxon>
        <taxon>Gastropoda</taxon>
        <taxon>Caenogastropoda</taxon>
        <taxon>Littorinimorpha</taxon>
        <taxon>Littorinoidea</taxon>
        <taxon>Littorinidae</taxon>
        <taxon>Littorina</taxon>
    </lineage>
</organism>
<proteinExistence type="predicted"/>
<keyword evidence="5" id="KW-1185">Reference proteome</keyword>
<dbReference type="Pfam" id="PF03221">
    <property type="entry name" value="HTH_Tnp_Tc5"/>
    <property type="match status" value="1"/>
</dbReference>
<feature type="domain" description="HTH CENPB-type" evidence="3">
    <location>
        <begin position="232"/>
        <end position="303"/>
    </location>
</feature>
<dbReference type="GO" id="GO:0005634">
    <property type="term" value="C:nucleus"/>
    <property type="evidence" value="ECO:0007669"/>
    <property type="project" value="TreeGrafter"/>
</dbReference>
<reference evidence="4 5" key="1">
    <citation type="submission" date="2024-02" db="EMBL/GenBank/DDBJ databases">
        <title>Chromosome-scale genome assembly of the rough periwinkle Littorina saxatilis.</title>
        <authorList>
            <person name="De Jode A."/>
            <person name="Faria R."/>
            <person name="Formenti G."/>
            <person name="Sims Y."/>
            <person name="Smith T.P."/>
            <person name="Tracey A."/>
            <person name="Wood J.M.D."/>
            <person name="Zagrodzka Z.B."/>
            <person name="Johannesson K."/>
            <person name="Butlin R.K."/>
            <person name="Leder E.H."/>
        </authorList>
    </citation>
    <scope>NUCLEOTIDE SEQUENCE [LARGE SCALE GENOMIC DNA]</scope>
    <source>
        <strain evidence="4">Snail1</strain>
        <tissue evidence="4">Muscle</tissue>
    </source>
</reference>
<dbReference type="InterPro" id="IPR009057">
    <property type="entry name" value="Homeodomain-like_sf"/>
</dbReference>
<dbReference type="PROSITE" id="PS51253">
    <property type="entry name" value="HTH_CENPB"/>
    <property type="match status" value="1"/>
</dbReference>
<dbReference type="SUPFAM" id="SSF46689">
    <property type="entry name" value="Homeodomain-like"/>
    <property type="match status" value="1"/>
</dbReference>
<dbReference type="GO" id="GO:0003677">
    <property type="term" value="F:DNA binding"/>
    <property type="evidence" value="ECO:0007669"/>
    <property type="project" value="UniProtKB-KW"/>
</dbReference>
<evidence type="ECO:0000313" key="5">
    <source>
        <dbReference type="Proteomes" id="UP001374579"/>
    </source>
</evidence>
<evidence type="ECO:0000313" key="4">
    <source>
        <dbReference type="EMBL" id="KAK7098293.1"/>
    </source>
</evidence>
<dbReference type="Pfam" id="PF03184">
    <property type="entry name" value="DDE_1"/>
    <property type="match status" value="1"/>
</dbReference>
<feature type="region of interest" description="Disordered" evidence="2">
    <location>
        <begin position="549"/>
        <end position="571"/>
    </location>
</feature>
<protein>
    <recommendedName>
        <fullName evidence="3">HTH CENPB-type domain-containing protein</fullName>
    </recommendedName>
</protein>
<dbReference type="Gene3D" id="1.10.10.60">
    <property type="entry name" value="Homeodomain-like"/>
    <property type="match status" value="1"/>
</dbReference>
<feature type="compositionally biased region" description="Basic and acidic residues" evidence="2">
    <location>
        <begin position="551"/>
        <end position="564"/>
    </location>
</feature>
<dbReference type="EMBL" id="JBAMIC010000012">
    <property type="protein sequence ID" value="KAK7098293.1"/>
    <property type="molecule type" value="Genomic_DNA"/>
</dbReference>
<dbReference type="AlphaFoldDB" id="A0AAN9B3R3"/>
<gene>
    <name evidence="4" type="ORF">V1264_002625</name>
</gene>
<dbReference type="SMART" id="SM00674">
    <property type="entry name" value="CENPB"/>
    <property type="match status" value="1"/>
</dbReference>